<dbReference type="AlphaFoldDB" id="A0A1X2HKW6"/>
<feature type="compositionally biased region" description="Polar residues" evidence="2">
    <location>
        <begin position="21"/>
        <end position="42"/>
    </location>
</feature>
<feature type="disulfide bond" evidence="1">
    <location>
        <begin position="122"/>
        <end position="185"/>
    </location>
</feature>
<keyword evidence="1" id="KW-1015">Disulfide bond</keyword>
<feature type="region of interest" description="Disordered" evidence="2">
    <location>
        <begin position="17"/>
        <end position="47"/>
    </location>
</feature>
<keyword evidence="4" id="KW-1185">Reference proteome</keyword>
<feature type="disulfide bond" evidence="1">
    <location>
        <begin position="162"/>
        <end position="172"/>
    </location>
</feature>
<dbReference type="PANTHER" id="PTHR31013:SF2">
    <property type="entry name" value="THAUMATIN-LIKE PROTEIN"/>
    <property type="match status" value="1"/>
</dbReference>
<dbReference type="PRINTS" id="PR00347">
    <property type="entry name" value="THAUMATIN"/>
</dbReference>
<dbReference type="EMBL" id="MCGN01000002">
    <property type="protein sequence ID" value="ORY99958.1"/>
    <property type="molecule type" value="Genomic_DNA"/>
</dbReference>
<feature type="non-terminal residue" evidence="3">
    <location>
        <position position="1"/>
    </location>
</feature>
<feature type="disulfide bond" evidence="1">
    <location>
        <begin position="132"/>
        <end position="148"/>
    </location>
</feature>
<dbReference type="PANTHER" id="PTHR31013">
    <property type="entry name" value="THAUMATIN FAMILY PROTEIN-RELATED"/>
    <property type="match status" value="1"/>
</dbReference>
<dbReference type="InterPro" id="IPR037176">
    <property type="entry name" value="Osmotin/thaumatin-like_sf"/>
</dbReference>
<protein>
    <submittedName>
        <fullName evidence="3">Thaumatin</fullName>
    </submittedName>
</protein>
<proteinExistence type="predicted"/>
<organism evidence="3 4">
    <name type="scientific">Syncephalastrum racemosum</name>
    <name type="common">Filamentous fungus</name>
    <dbReference type="NCBI Taxonomy" id="13706"/>
    <lineage>
        <taxon>Eukaryota</taxon>
        <taxon>Fungi</taxon>
        <taxon>Fungi incertae sedis</taxon>
        <taxon>Mucoromycota</taxon>
        <taxon>Mucoromycotina</taxon>
        <taxon>Mucoromycetes</taxon>
        <taxon>Mucorales</taxon>
        <taxon>Syncephalastraceae</taxon>
        <taxon>Syncephalastrum</taxon>
    </lineage>
</organism>
<sequence>SKKIDVKNQCKETVSVGVLTNGKSANQPEQSFDLTPGSSQSISKDDHWGGRVWGRHQCSGGNSGSKDCGVPGAGNPASLAEFFFKGSDGKDFYDISLVDGYNLQMSINVEKGEGGSNGKYNCGSPSCKVPDCPKEYAIVDSTGNVVSCQSSCSKHNDDQTCCKGSHDDPSVCKPDQQASAVKKACPDAYSFAYDDQSSTYQCNTDNYEVVFC</sequence>
<feature type="disulfide bond" evidence="1">
    <location>
        <begin position="152"/>
        <end position="161"/>
    </location>
</feature>
<reference evidence="3 4" key="1">
    <citation type="submission" date="2016-07" db="EMBL/GenBank/DDBJ databases">
        <title>Pervasive Adenine N6-methylation of Active Genes in Fungi.</title>
        <authorList>
            <consortium name="DOE Joint Genome Institute"/>
            <person name="Mondo S.J."/>
            <person name="Dannebaum R.O."/>
            <person name="Kuo R.C."/>
            <person name="Labutti K."/>
            <person name="Haridas S."/>
            <person name="Kuo A."/>
            <person name="Salamov A."/>
            <person name="Ahrendt S.R."/>
            <person name="Lipzen A."/>
            <person name="Sullivan W."/>
            <person name="Andreopoulos W.B."/>
            <person name="Clum A."/>
            <person name="Lindquist E."/>
            <person name="Daum C."/>
            <person name="Ramamoorthy G.K."/>
            <person name="Gryganskyi A."/>
            <person name="Culley D."/>
            <person name="Magnuson J.K."/>
            <person name="James T.Y."/>
            <person name="O'Malley M.A."/>
            <person name="Stajich J.E."/>
            <person name="Spatafora J.W."/>
            <person name="Visel A."/>
            <person name="Grigoriev I.V."/>
        </authorList>
    </citation>
    <scope>NUCLEOTIDE SEQUENCE [LARGE SCALE GENOMIC DNA]</scope>
    <source>
        <strain evidence="3 4">NRRL 2496</strain>
    </source>
</reference>
<dbReference type="InterPro" id="IPR001938">
    <property type="entry name" value="Thaumatin"/>
</dbReference>
<dbReference type="InParanoid" id="A0A1X2HKW6"/>
<comment type="caution">
    <text evidence="3">The sequence shown here is derived from an EMBL/GenBank/DDBJ whole genome shotgun (WGS) entry which is preliminary data.</text>
</comment>
<dbReference type="OMA" id="HEPETMT"/>
<dbReference type="SMART" id="SM00205">
    <property type="entry name" value="THN"/>
    <property type="match status" value="1"/>
</dbReference>
<name>A0A1X2HKW6_SYNRA</name>
<dbReference type="Gene3D" id="2.60.110.10">
    <property type="entry name" value="Thaumatin"/>
    <property type="match status" value="1"/>
</dbReference>
<dbReference type="FunFam" id="2.60.110.10:FF:000004">
    <property type="entry name" value="THAUMATIN-LIKE PROTEIN 1"/>
    <property type="match status" value="1"/>
</dbReference>
<dbReference type="SUPFAM" id="SSF49870">
    <property type="entry name" value="Osmotin, thaumatin-like protein"/>
    <property type="match status" value="1"/>
</dbReference>
<dbReference type="PIRSF" id="PIRSF002703">
    <property type="entry name" value="Thaumatin"/>
    <property type="match status" value="1"/>
</dbReference>
<feature type="disulfide bond" evidence="1">
    <location>
        <begin position="10"/>
        <end position="212"/>
    </location>
</feature>
<evidence type="ECO:0000256" key="2">
    <source>
        <dbReference type="SAM" id="MobiDB-lite"/>
    </source>
</evidence>
<dbReference type="Pfam" id="PF00314">
    <property type="entry name" value="Thaumatin"/>
    <property type="match status" value="1"/>
</dbReference>
<gene>
    <name evidence="3" type="ORF">BCR43DRAFT_423823</name>
</gene>
<feature type="non-terminal residue" evidence="3">
    <location>
        <position position="212"/>
    </location>
</feature>
<dbReference type="OrthoDB" id="430315at2759"/>
<dbReference type="Proteomes" id="UP000242180">
    <property type="component" value="Unassembled WGS sequence"/>
</dbReference>
<evidence type="ECO:0000313" key="4">
    <source>
        <dbReference type="Proteomes" id="UP000242180"/>
    </source>
</evidence>
<dbReference type="PROSITE" id="PS51367">
    <property type="entry name" value="THAUMATIN_2"/>
    <property type="match status" value="1"/>
</dbReference>
<dbReference type="STRING" id="13706.A0A1X2HKW6"/>
<evidence type="ECO:0000313" key="3">
    <source>
        <dbReference type="EMBL" id="ORY99958.1"/>
    </source>
</evidence>
<accession>A0A1X2HKW6</accession>
<evidence type="ECO:0000256" key="1">
    <source>
        <dbReference type="PIRSR" id="PIRSR002703-1"/>
    </source>
</evidence>